<keyword evidence="3 12" id="KW-0548">Nucleotidyltransferase</keyword>
<evidence type="ECO:0000256" key="4">
    <source>
        <dbReference type="ARBA" id="ARBA00022723"/>
    </source>
</evidence>
<dbReference type="Pfam" id="PF01087">
    <property type="entry name" value="GalP_UDP_transf"/>
    <property type="match status" value="1"/>
</dbReference>
<evidence type="ECO:0000256" key="10">
    <source>
        <dbReference type="PROSITE-ProRule" id="PRU00464"/>
    </source>
</evidence>
<keyword evidence="2" id="KW-0808">Transferase</keyword>
<dbReference type="EMBL" id="DROK01000133">
    <property type="protein sequence ID" value="HHI97094.1"/>
    <property type="molecule type" value="Genomic_DNA"/>
</dbReference>
<dbReference type="Gene3D" id="3.30.428.10">
    <property type="entry name" value="HIT-like"/>
    <property type="match status" value="2"/>
</dbReference>
<dbReference type="PIRSF" id="PIRSF000808">
    <property type="entry name" value="GalT"/>
    <property type="match status" value="1"/>
</dbReference>
<accession>A0A7V5U2F7</accession>
<dbReference type="GO" id="GO:0006012">
    <property type="term" value="P:galactose metabolic process"/>
    <property type="evidence" value="ECO:0007669"/>
    <property type="project" value="UniProtKB-UniRule"/>
</dbReference>
<sequence length="342" mass="39297">MPELRRDPIVGRWVIIAKERGKRPHDFVVPEEKVKGGFCPLCPGHEYTTPPEVLAYGRPPGAPPNSPGWTLRVVPNKFPALRIEGELWKEGEGIYDKMNGIGAHEVIIETPNHHETLADMPLDRLVQVFWAYRDRMVDLSRDSRFRYVIIFKNQGRAAGASLEHSHSQLIALPIVPLLVSQELKGSKLYYDYKERCIFCDIIRQELQTGTRVVCENHEFVAICAFAPRQPFEMWVIPKRHHSDYRSIDDAQFQALAEIFSEILKRLQSAIPRCPYNFVLHTAPLREPYLEHYHWHFEILPKLTQIAGFEWGTGFYITPTTPEDAAHFLREIKLGEGGHNGGE</sequence>
<comment type="cofactor">
    <cofactor evidence="9">
        <name>Zn(2+)</name>
        <dbReference type="ChEBI" id="CHEBI:29105"/>
    </cofactor>
    <text evidence="9">Binds 1 zinc ion per subunit.</text>
</comment>
<dbReference type="InterPro" id="IPR036265">
    <property type="entry name" value="HIT-like_sf"/>
</dbReference>
<comment type="similarity">
    <text evidence="1">Belongs to the galactose-1-phosphate uridylyltransferase type 1 family.</text>
</comment>
<dbReference type="GO" id="GO:0008108">
    <property type="term" value="F:UDP-glucose:hexose-1-phosphate uridylyltransferase activity"/>
    <property type="evidence" value="ECO:0007669"/>
    <property type="project" value="UniProtKB-UniRule"/>
</dbReference>
<keyword evidence="4 9" id="KW-0479">Metal-binding</keyword>
<evidence type="ECO:0000256" key="7">
    <source>
        <dbReference type="NCBIfam" id="TIGR00209"/>
    </source>
</evidence>
<comment type="caution">
    <text evidence="12">The sequence shown here is derived from an EMBL/GenBank/DDBJ whole genome shotgun (WGS) entry which is preliminary data.</text>
</comment>
<evidence type="ECO:0000256" key="5">
    <source>
        <dbReference type="ARBA" id="ARBA00022833"/>
    </source>
</evidence>
<feature type="binding site" evidence="9">
    <location>
        <position position="39"/>
    </location>
    <ligand>
        <name>Zn(2+)</name>
        <dbReference type="ChEBI" id="CHEBI:29105"/>
    </ligand>
</feature>
<feature type="binding site" evidence="9">
    <location>
        <position position="113"/>
    </location>
    <ligand>
        <name>Zn(2+)</name>
        <dbReference type="ChEBI" id="CHEBI:29105"/>
    </ligand>
</feature>
<dbReference type="UniPathway" id="UPA00214"/>
<gene>
    <name evidence="12" type="primary">galT</name>
    <name evidence="12" type="ORF">ENJ96_04510</name>
</gene>
<evidence type="ECO:0000256" key="1">
    <source>
        <dbReference type="ARBA" id="ARBA00010951"/>
    </source>
</evidence>
<dbReference type="InterPro" id="IPR005849">
    <property type="entry name" value="GalP_Utransf_N"/>
</dbReference>
<feature type="domain" description="HIT" evidence="11">
    <location>
        <begin position="197"/>
        <end position="308"/>
    </location>
</feature>
<evidence type="ECO:0000256" key="6">
    <source>
        <dbReference type="ARBA" id="ARBA00023277"/>
    </source>
</evidence>
<dbReference type="PANTHER" id="PTHR42763:SF1">
    <property type="entry name" value="UDP-GLUCOSE--HEXOSE-1-PHOSPHATE URIDYLYLTRANSFERASE"/>
    <property type="match status" value="1"/>
</dbReference>
<dbReference type="PANTHER" id="PTHR42763">
    <property type="entry name" value="ADP-GLUCOSE PHOSPHORYLASE"/>
    <property type="match status" value="1"/>
</dbReference>
<dbReference type="NCBIfam" id="TIGR00209">
    <property type="entry name" value="galT_1"/>
    <property type="match status" value="1"/>
</dbReference>
<organism evidence="12">
    <name type="scientific">Thermodesulfatator atlanticus</name>
    <dbReference type="NCBI Taxonomy" id="501497"/>
    <lineage>
        <taxon>Bacteria</taxon>
        <taxon>Pseudomonadati</taxon>
        <taxon>Thermodesulfobacteriota</taxon>
        <taxon>Thermodesulfobacteria</taxon>
        <taxon>Thermodesulfobacteriales</taxon>
        <taxon>Thermodesulfatatoraceae</taxon>
        <taxon>Thermodesulfatator</taxon>
    </lineage>
</organism>
<evidence type="ECO:0000256" key="3">
    <source>
        <dbReference type="ARBA" id="ARBA00022695"/>
    </source>
</evidence>
<dbReference type="EC" id="2.7.7.12" evidence="7"/>
<evidence type="ECO:0000313" key="12">
    <source>
        <dbReference type="EMBL" id="HHI97094.1"/>
    </source>
</evidence>
<name>A0A7V5U2F7_9BACT</name>
<keyword evidence="5 9" id="KW-0862">Zinc</keyword>
<proteinExistence type="inferred from homology"/>
<dbReference type="GO" id="GO:0008270">
    <property type="term" value="F:zinc ion binding"/>
    <property type="evidence" value="ECO:0007669"/>
    <property type="project" value="InterPro"/>
</dbReference>
<evidence type="ECO:0000256" key="8">
    <source>
        <dbReference type="PIRSR" id="PIRSR000808-1"/>
    </source>
</evidence>
<feature type="binding site" evidence="9">
    <location>
        <position position="42"/>
    </location>
    <ligand>
        <name>Zn(2+)</name>
        <dbReference type="ChEBI" id="CHEBI:29105"/>
    </ligand>
</feature>
<evidence type="ECO:0000256" key="9">
    <source>
        <dbReference type="PIRSR" id="PIRSR000808-3"/>
    </source>
</evidence>
<dbReference type="SUPFAM" id="SSF54197">
    <property type="entry name" value="HIT-like"/>
    <property type="match status" value="2"/>
</dbReference>
<feature type="active site" description="Tele-UMP-histidine intermediate" evidence="8">
    <location>
        <position position="166"/>
    </location>
</feature>
<dbReference type="AlphaFoldDB" id="A0A7V5U2F7"/>
<reference evidence="12" key="1">
    <citation type="journal article" date="2020" name="mSystems">
        <title>Genome- and Community-Level Interaction Insights into Carbon Utilization and Element Cycling Functions of Hydrothermarchaeota in Hydrothermal Sediment.</title>
        <authorList>
            <person name="Zhou Z."/>
            <person name="Liu Y."/>
            <person name="Xu W."/>
            <person name="Pan J."/>
            <person name="Luo Z.H."/>
            <person name="Li M."/>
        </authorList>
    </citation>
    <scope>NUCLEOTIDE SEQUENCE [LARGE SCALE GENOMIC DNA]</scope>
    <source>
        <strain evidence="12">HyVt-533</strain>
    </source>
</reference>
<dbReference type="PROSITE" id="PS51084">
    <property type="entry name" value="HIT_2"/>
    <property type="match status" value="1"/>
</dbReference>
<dbReference type="InterPro" id="IPR001937">
    <property type="entry name" value="GalP_UDPtransf1"/>
</dbReference>
<dbReference type="Proteomes" id="UP000886101">
    <property type="component" value="Unassembled WGS sequence"/>
</dbReference>
<evidence type="ECO:0000259" key="11">
    <source>
        <dbReference type="PROSITE" id="PS51084"/>
    </source>
</evidence>
<keyword evidence="6" id="KW-0119">Carbohydrate metabolism</keyword>
<comment type="caution">
    <text evidence="10">Lacks conserved residue(s) required for the propagation of feature annotation.</text>
</comment>
<dbReference type="InterPro" id="IPR011146">
    <property type="entry name" value="HIT-like"/>
</dbReference>
<dbReference type="InterPro" id="IPR005850">
    <property type="entry name" value="GalP_Utransf_C"/>
</dbReference>
<protein>
    <recommendedName>
        <fullName evidence="7">Galactose-1-phosphate uridylyltransferase</fullName>
        <ecNumber evidence="7">2.7.7.12</ecNumber>
    </recommendedName>
</protein>
<feature type="binding site" evidence="9">
    <location>
        <position position="164"/>
    </location>
    <ligand>
        <name>Zn(2+)</name>
        <dbReference type="ChEBI" id="CHEBI:29105"/>
    </ligand>
</feature>
<evidence type="ECO:0000256" key="2">
    <source>
        <dbReference type="ARBA" id="ARBA00022679"/>
    </source>
</evidence>
<dbReference type="Pfam" id="PF02744">
    <property type="entry name" value="GalP_UDP_tr_C"/>
    <property type="match status" value="1"/>
</dbReference>
<dbReference type="InterPro" id="IPR053177">
    <property type="entry name" value="ADP-glucose_phosphorylase"/>
</dbReference>